<dbReference type="Gene3D" id="3.40.50.12780">
    <property type="entry name" value="N-terminal domain of ligase-like"/>
    <property type="match status" value="1"/>
</dbReference>
<keyword evidence="2 5" id="KW-0436">Ligase</keyword>
<dbReference type="Proteomes" id="UP000245708">
    <property type="component" value="Unassembled WGS sequence"/>
</dbReference>
<evidence type="ECO:0000256" key="2">
    <source>
        <dbReference type="ARBA" id="ARBA00022598"/>
    </source>
</evidence>
<accession>A0A316GJA7</accession>
<dbReference type="InterPro" id="IPR013815">
    <property type="entry name" value="ATP_grasp_subdomain_1"/>
</dbReference>
<dbReference type="PANTHER" id="PTHR43201:SF5">
    <property type="entry name" value="MEDIUM-CHAIN ACYL-COA LIGASE ACSF2, MITOCHONDRIAL"/>
    <property type="match status" value="1"/>
</dbReference>
<comment type="similarity">
    <text evidence="1">Belongs to the ATP-dependent AMP-binding enzyme family.</text>
</comment>
<name>A0A316GJA7_9RHOB</name>
<dbReference type="GO" id="GO:0005524">
    <property type="term" value="F:ATP binding"/>
    <property type="evidence" value="ECO:0007669"/>
    <property type="project" value="UniProtKB-UniRule"/>
</dbReference>
<sequence>MNVTSILFDQVERRPEALAIRRASGDLSYAKFGSMVALAAGGLQYAGVRAGHVIAVMLDDPLDHWLATLAMAHIGAIVFSIPRSMPIAQRERLLAQTRCTWLLSDDDAVAKGVKQIGWSAIRNHESDTLWAPVAIDADQPWIYLSGSGSTGRPKIFPITQKQQISRIQLTTPRLPYGQDDVLFSLIGVNFSSAKSRMLEAISLGAGIYFNRPDLVDCSTAVHKGHVTALYCTPFHLEAVFSTLSQDAIKSFEKISALMVAGAPVSMALRERVIAQLNEKLFVLWGTNETGIGSITRLDGVLSVPEGVGYPVKGFEIEIVDQDGAVLPYGVDGLVRVASPTMVTGYLNDPEATHKAFRDGWFYPGDVGHLTADGQLVHRGRADDMMIVSGVNVYPVEVEACLREIAGVSDALVKPLRHPHAQEVPVALVVREPEAKCDARALVQQVRDQIGRYTLHDVVFVECIPRNEHGKVQGEVVQQILRQKWGESTVTDRNAGASFNASGGSSSNTMSITFKLPPGARKDVVLFWLSVLDDDLALEMPEQRSVALVNEGQQWLDVVLRLAMGLLHVLRIPVFETLKVQSCVPEPDRTKGWQAICHFSETERVSRTVVEGVLKVAFKLAGWAGRANPESREDRDRFFQIIETDVRCVFAKAMPNGKSTFEVLRVAHRFDIPCFALPGGVFQLGMGSTGRRIDRSTTDHDSALGMRWTQNKMLTAQLLRLGGLPAPRHVRVTSLEQAKQGAERIGFPVVIKPTDLERGEGVTVDVRAENLEAAFNEAHKRSPGKSVLVEQQVPGVCHRLFIVDGRLLYAVRRLPIGVYADGWSRIEDLVAAECEVQDRLPPWKRSGIRPLDDMATYMLRRQGWTSNSVPEAGRFVALRRIETTAWGGVDEEVTNAINPENVRVAIEAVQLFGLEVAGVDIISQDIKEPWYANGSIINEVNYAPLLGGGEISRSRIPSFLRTLIRNGGRIPIHVHVGGVEALKIAKETWKQLVDAGMRAALVGAEQVWMPNGEPQMMPLVGLHARCCALILSSGIDALVLIVQDDEFIQTGLPFDRITSLNETDGALMSFPQGCPLDASAETKLRDFLRAWRRNVETDAMQGVRNTGAIDGA</sequence>
<dbReference type="Gene3D" id="3.30.1490.20">
    <property type="entry name" value="ATP-grasp fold, A domain"/>
    <property type="match status" value="1"/>
</dbReference>
<dbReference type="InterPro" id="IPR045851">
    <property type="entry name" value="AMP-bd_C_sf"/>
</dbReference>
<protein>
    <submittedName>
        <fullName evidence="5">Acyl-CoA synthetase (AMP-forming)/AMP-acid ligase II</fullName>
    </submittedName>
</protein>
<dbReference type="PROSITE" id="PS50975">
    <property type="entry name" value="ATP_GRASP"/>
    <property type="match status" value="1"/>
</dbReference>
<dbReference type="Pfam" id="PF00501">
    <property type="entry name" value="AMP-binding"/>
    <property type="match status" value="1"/>
</dbReference>
<evidence type="ECO:0000313" key="5">
    <source>
        <dbReference type="EMBL" id="PWK54907.1"/>
    </source>
</evidence>
<dbReference type="Pfam" id="PF13193">
    <property type="entry name" value="AMP-binding_C"/>
    <property type="match status" value="1"/>
</dbReference>
<proteinExistence type="inferred from homology"/>
<dbReference type="InterPro" id="IPR042099">
    <property type="entry name" value="ANL_N_sf"/>
</dbReference>
<dbReference type="InterPro" id="IPR000873">
    <property type="entry name" value="AMP-dep_synth/lig_dom"/>
</dbReference>
<dbReference type="GO" id="GO:0006631">
    <property type="term" value="P:fatty acid metabolic process"/>
    <property type="evidence" value="ECO:0007669"/>
    <property type="project" value="TreeGrafter"/>
</dbReference>
<dbReference type="GO" id="GO:0031956">
    <property type="term" value="F:medium-chain fatty acid-CoA ligase activity"/>
    <property type="evidence" value="ECO:0007669"/>
    <property type="project" value="TreeGrafter"/>
</dbReference>
<evidence type="ECO:0000256" key="1">
    <source>
        <dbReference type="ARBA" id="ARBA00006432"/>
    </source>
</evidence>
<dbReference type="InterPro" id="IPR011761">
    <property type="entry name" value="ATP-grasp"/>
</dbReference>
<dbReference type="SUPFAM" id="SSF56059">
    <property type="entry name" value="Glutathione synthetase ATP-binding domain-like"/>
    <property type="match status" value="1"/>
</dbReference>
<dbReference type="Gene3D" id="3.30.470.20">
    <property type="entry name" value="ATP-grasp fold, B domain"/>
    <property type="match status" value="1"/>
</dbReference>
<dbReference type="OrthoDB" id="7433489at2"/>
<dbReference type="SUPFAM" id="SSF56801">
    <property type="entry name" value="Acetyl-CoA synthetase-like"/>
    <property type="match status" value="1"/>
</dbReference>
<dbReference type="CDD" id="cd04433">
    <property type="entry name" value="AFD_class_I"/>
    <property type="match status" value="1"/>
</dbReference>
<reference evidence="5 6" key="1">
    <citation type="submission" date="2018-05" db="EMBL/GenBank/DDBJ databases">
        <title>Genomic Encyclopedia of Type Strains, Phase IV (KMG-IV): sequencing the most valuable type-strain genomes for metagenomic binning, comparative biology and taxonomic classification.</title>
        <authorList>
            <person name="Goeker M."/>
        </authorList>
    </citation>
    <scope>NUCLEOTIDE SEQUENCE [LARGE SCALE GENOMIC DNA]</scope>
    <source>
        <strain evidence="5 6">DSM 16097</strain>
    </source>
</reference>
<evidence type="ECO:0000313" key="6">
    <source>
        <dbReference type="Proteomes" id="UP000245708"/>
    </source>
</evidence>
<dbReference type="PANTHER" id="PTHR43201">
    <property type="entry name" value="ACYL-COA SYNTHETASE"/>
    <property type="match status" value="1"/>
</dbReference>
<dbReference type="EMBL" id="QGGW01000021">
    <property type="protein sequence ID" value="PWK54907.1"/>
    <property type="molecule type" value="Genomic_DNA"/>
</dbReference>
<feature type="domain" description="ATP-grasp" evidence="4">
    <location>
        <begin position="715"/>
        <end position="967"/>
    </location>
</feature>
<dbReference type="RefSeq" id="WP_109671133.1">
    <property type="nucleotide sequence ID" value="NZ_QGGW01000021.1"/>
</dbReference>
<organism evidence="5 6">
    <name type="scientific">Roseicyclus mahoneyensis</name>
    <dbReference type="NCBI Taxonomy" id="164332"/>
    <lineage>
        <taxon>Bacteria</taxon>
        <taxon>Pseudomonadati</taxon>
        <taxon>Pseudomonadota</taxon>
        <taxon>Alphaproteobacteria</taxon>
        <taxon>Rhodobacterales</taxon>
        <taxon>Roseobacteraceae</taxon>
        <taxon>Roseicyclus</taxon>
    </lineage>
</organism>
<dbReference type="AlphaFoldDB" id="A0A316GJA7"/>
<dbReference type="Pfam" id="PF02786">
    <property type="entry name" value="CPSase_L_D2"/>
    <property type="match status" value="1"/>
</dbReference>
<evidence type="ECO:0000259" key="4">
    <source>
        <dbReference type="PROSITE" id="PS50975"/>
    </source>
</evidence>
<keyword evidence="3" id="KW-0067">ATP-binding</keyword>
<dbReference type="GO" id="GO:0046872">
    <property type="term" value="F:metal ion binding"/>
    <property type="evidence" value="ECO:0007669"/>
    <property type="project" value="InterPro"/>
</dbReference>
<keyword evidence="3" id="KW-0547">Nucleotide-binding</keyword>
<dbReference type="InterPro" id="IPR025110">
    <property type="entry name" value="AMP-bd_C"/>
</dbReference>
<evidence type="ECO:0000256" key="3">
    <source>
        <dbReference type="PROSITE-ProRule" id="PRU00409"/>
    </source>
</evidence>
<dbReference type="InterPro" id="IPR005479">
    <property type="entry name" value="CPAse_ATP-bd"/>
</dbReference>
<keyword evidence="6" id="KW-1185">Reference proteome</keyword>
<dbReference type="Gene3D" id="3.30.300.30">
    <property type="match status" value="1"/>
</dbReference>
<comment type="caution">
    <text evidence="5">The sequence shown here is derived from an EMBL/GenBank/DDBJ whole genome shotgun (WGS) entry which is preliminary data.</text>
</comment>
<gene>
    <name evidence="5" type="ORF">C7455_1214</name>
</gene>